<dbReference type="InterPro" id="IPR018550">
    <property type="entry name" value="Lipid-A_deacylase-rel"/>
</dbReference>
<sequence length="368" mass="42391">MKKLFLCLLIFNCFALQSQEDEIPKYYSFDANYFYGSILEHNHSIAHLITGHPTGVIFSWNQKTYGLKAWERRYNYPDFGYSFSYQNMQNKYLGKNYGIYGHFNFYFLKRYLMFRVGQGVAYASNPYDADENYINNAYGSRFLSTTYIMGNFNKQNIYKGLGIQAGVTILHYSNADLNSPNNSTNTFTFNVGLNYLLDYEAHPDYIPKNPKEKKYTEPIHYNFALRGGVNTAGVIGSPQLPFFTITAYADKVINKKSTLQAGTEVFFSRSLEEFINYRAAAFPTLNLSGDEDSKRVGIFIGHKLTFNKISLINHLGYYIYYPYTGYVDQVYNRFGLERKLSEHLWASATVRSHGANAEAVEFSIGYRL</sequence>
<reference evidence="2" key="1">
    <citation type="journal article" date="2019" name="Int. J. Syst. Evol. Microbiol.">
        <title>The Global Catalogue of Microorganisms (GCM) 10K type strain sequencing project: providing services to taxonomists for standard genome sequencing and annotation.</title>
        <authorList>
            <consortium name="The Broad Institute Genomics Platform"/>
            <consortium name="The Broad Institute Genome Sequencing Center for Infectious Disease"/>
            <person name="Wu L."/>
            <person name="Ma J."/>
        </authorList>
    </citation>
    <scope>NUCLEOTIDE SEQUENCE [LARGE SCALE GENOMIC DNA]</scope>
    <source>
        <strain evidence="2">KCTC 52925</strain>
    </source>
</reference>
<organism evidence="1 2">
    <name type="scientific">Christiangramia antarctica</name>
    <dbReference type="NCBI Taxonomy" id="2058158"/>
    <lineage>
        <taxon>Bacteria</taxon>
        <taxon>Pseudomonadati</taxon>
        <taxon>Bacteroidota</taxon>
        <taxon>Flavobacteriia</taxon>
        <taxon>Flavobacteriales</taxon>
        <taxon>Flavobacteriaceae</taxon>
        <taxon>Christiangramia</taxon>
    </lineage>
</organism>
<dbReference type="Pfam" id="PF09411">
    <property type="entry name" value="PagL"/>
    <property type="match status" value="1"/>
</dbReference>
<dbReference type="Proteomes" id="UP001597438">
    <property type="component" value="Unassembled WGS sequence"/>
</dbReference>
<evidence type="ECO:0000313" key="2">
    <source>
        <dbReference type="Proteomes" id="UP001597438"/>
    </source>
</evidence>
<dbReference type="RefSeq" id="WP_251742133.1">
    <property type="nucleotide sequence ID" value="NZ_JBHUOJ010000010.1"/>
</dbReference>
<gene>
    <name evidence="1" type="ORF">ACFSYS_06090</name>
</gene>
<name>A0ABW5X3U6_9FLAO</name>
<accession>A0ABW5X3U6</accession>
<dbReference type="EMBL" id="JBHUOJ010000010">
    <property type="protein sequence ID" value="MFD2832853.1"/>
    <property type="molecule type" value="Genomic_DNA"/>
</dbReference>
<comment type="caution">
    <text evidence="1">The sequence shown here is derived from an EMBL/GenBank/DDBJ whole genome shotgun (WGS) entry which is preliminary data.</text>
</comment>
<dbReference type="GO" id="GO:0016787">
    <property type="term" value="F:hydrolase activity"/>
    <property type="evidence" value="ECO:0007669"/>
    <property type="project" value="UniProtKB-KW"/>
</dbReference>
<protein>
    <submittedName>
        <fullName evidence="1">Acyloxyacyl hydrolase</fullName>
    </submittedName>
</protein>
<keyword evidence="2" id="KW-1185">Reference proteome</keyword>
<proteinExistence type="predicted"/>
<keyword evidence="1" id="KW-0378">Hydrolase</keyword>
<dbReference type="Gene3D" id="2.40.160.20">
    <property type="match status" value="1"/>
</dbReference>
<evidence type="ECO:0000313" key="1">
    <source>
        <dbReference type="EMBL" id="MFD2832853.1"/>
    </source>
</evidence>